<feature type="binding site" evidence="5">
    <location>
        <position position="125"/>
    </location>
    <ligand>
        <name>Mg(2+)</name>
        <dbReference type="ChEBI" id="CHEBI:18420"/>
    </ligand>
</feature>
<evidence type="ECO:0000313" key="7">
    <source>
        <dbReference type="Proteomes" id="UP000199754"/>
    </source>
</evidence>
<dbReference type="Pfam" id="PF03737">
    <property type="entry name" value="RraA-like"/>
    <property type="match status" value="1"/>
</dbReference>
<dbReference type="PANTHER" id="PTHR33254">
    <property type="entry name" value="4-HYDROXY-4-METHYL-2-OXOGLUTARATE ALDOLASE 3-RELATED"/>
    <property type="match status" value="1"/>
</dbReference>
<organism evidence="6 7">
    <name type="scientific">Pseudosulfitobacter pseudonitzschiae</name>
    <dbReference type="NCBI Taxonomy" id="1402135"/>
    <lineage>
        <taxon>Bacteria</taxon>
        <taxon>Pseudomonadati</taxon>
        <taxon>Pseudomonadota</taxon>
        <taxon>Alphaproteobacteria</taxon>
        <taxon>Rhodobacterales</taxon>
        <taxon>Roseobacteraceae</taxon>
        <taxon>Pseudosulfitobacter</taxon>
    </lineage>
</organism>
<comment type="cofactor">
    <cofactor evidence="5">
        <name>Mg(2+)</name>
        <dbReference type="ChEBI" id="CHEBI:18420"/>
    </cofactor>
</comment>
<evidence type="ECO:0000256" key="1">
    <source>
        <dbReference type="ARBA" id="ARBA00001968"/>
    </source>
</evidence>
<dbReference type="InterPro" id="IPR036704">
    <property type="entry name" value="RraA/RraA-like_sf"/>
</dbReference>
<comment type="cofactor">
    <cofactor evidence="1">
        <name>a divalent metal cation</name>
        <dbReference type="ChEBI" id="CHEBI:60240"/>
    </cofactor>
</comment>
<keyword evidence="6" id="KW-0456">Lyase</keyword>
<dbReference type="GO" id="GO:0016829">
    <property type="term" value="F:lyase activity"/>
    <property type="evidence" value="ECO:0007669"/>
    <property type="project" value="UniProtKB-KW"/>
</dbReference>
<dbReference type="GO" id="GO:0046872">
    <property type="term" value="F:metal ion binding"/>
    <property type="evidence" value="ECO:0007669"/>
    <property type="project" value="UniProtKB-KW"/>
</dbReference>
<evidence type="ECO:0000256" key="3">
    <source>
        <dbReference type="ARBA" id="ARBA00029596"/>
    </source>
</evidence>
<reference evidence="6 7" key="1">
    <citation type="submission" date="2017-07" db="EMBL/GenBank/DDBJ databases">
        <title>Genome Sequence of Sulfitobacter pseudonitzschiae Strain SMR1 Isolated from a culture of the Diatom Skeletonema marinoi.</title>
        <authorList>
            <person name="Topel M."/>
            <person name="Pinder M.I.M."/>
            <person name="Johansson O.N."/>
            <person name="Kourtchenko O."/>
            <person name="Godhe A."/>
            <person name="Clarke A.K."/>
        </authorList>
    </citation>
    <scope>NUCLEOTIDE SEQUENCE [LARGE SCALE GENOMIC DNA]</scope>
    <source>
        <strain evidence="6 7">SMR1</strain>
    </source>
</reference>
<dbReference type="Proteomes" id="UP000199754">
    <property type="component" value="Chromosome"/>
</dbReference>
<evidence type="ECO:0000256" key="5">
    <source>
        <dbReference type="PIRSR" id="PIRSR605493-1"/>
    </source>
</evidence>
<sequence length="230" mass="23441">MIHEPPRLTIRTGFARPTSAQIRAFRDVPTGFICDAMQGRSALATEIAPLSPNLPAHAVGTALVADNGPEEILATMGALHVMQAGDFIVSAVRGCTQCSAAGDQFMGMLNNKGAAGFVTDGAMRDLEGIEEVGLPAWCAGLNPNSPFSNGPGYVGFGAVVGGQMVNSGDILVGDSNGVVVVPHAQIDAVIAALEAVKEAEITLEAKVKAGGADMPAIAQMLADGTAVMVD</sequence>
<proteinExistence type="predicted"/>
<dbReference type="Gene3D" id="3.50.30.40">
    <property type="entry name" value="Ribonuclease E inhibitor RraA/RraA-like"/>
    <property type="match status" value="1"/>
</dbReference>
<keyword evidence="7" id="KW-1185">Reference proteome</keyword>
<dbReference type="EMBL" id="CP022415">
    <property type="protein sequence ID" value="ASM72181.1"/>
    <property type="molecule type" value="Genomic_DNA"/>
</dbReference>
<protein>
    <recommendedName>
        <fullName evidence="2">Putative 4-hydroxy-4-methyl-2-oxoglutarate aldolase</fullName>
    </recommendedName>
    <alternativeName>
        <fullName evidence="3">Regulator of ribonuclease activity homolog</fullName>
    </alternativeName>
    <alternativeName>
        <fullName evidence="4">RraA-like protein</fullName>
    </alternativeName>
</protein>
<gene>
    <name evidence="6" type="primary">proA</name>
    <name evidence="6" type="ORF">SULPSESMR1_01361</name>
</gene>
<accession>A0A221JZM6</accession>
<dbReference type="SUPFAM" id="SSF89562">
    <property type="entry name" value="RraA-like"/>
    <property type="match status" value="1"/>
</dbReference>
<dbReference type="PANTHER" id="PTHR33254:SF4">
    <property type="entry name" value="4-HYDROXY-4-METHYL-2-OXOGLUTARATE ALDOLASE 3-RELATED"/>
    <property type="match status" value="1"/>
</dbReference>
<name>A0A221JZM6_9RHOB</name>
<dbReference type="RefSeq" id="WP_089420130.1">
    <property type="nucleotide sequence ID" value="NZ_CP022415.1"/>
</dbReference>
<evidence type="ECO:0000313" key="6">
    <source>
        <dbReference type="EMBL" id="ASM72181.1"/>
    </source>
</evidence>
<dbReference type="KEGG" id="spse:SULPSESMR1_01361"/>
<keyword evidence="5" id="KW-0460">Magnesium</keyword>
<dbReference type="InterPro" id="IPR005493">
    <property type="entry name" value="RraA/RraA-like"/>
</dbReference>
<feature type="binding site" evidence="5">
    <location>
        <position position="124"/>
    </location>
    <ligand>
        <name>Mg(2+)</name>
        <dbReference type="ChEBI" id="CHEBI:18420"/>
    </ligand>
</feature>
<evidence type="ECO:0000256" key="2">
    <source>
        <dbReference type="ARBA" id="ARBA00016549"/>
    </source>
</evidence>
<dbReference type="OrthoDB" id="9812532at2"/>
<dbReference type="AlphaFoldDB" id="A0A221JZM6"/>
<keyword evidence="5" id="KW-0479">Metal-binding</keyword>
<evidence type="ECO:0000256" key="4">
    <source>
        <dbReference type="ARBA" id="ARBA00030169"/>
    </source>
</evidence>
<dbReference type="CDD" id="cd16841">
    <property type="entry name" value="RraA_family"/>
    <property type="match status" value="1"/>
</dbReference>